<feature type="signal peptide" evidence="1">
    <location>
        <begin position="1"/>
        <end position="23"/>
    </location>
</feature>
<feature type="chain" id="PRO_5022697539" description="Metal-independent alpha-mannosidase" evidence="1">
    <location>
        <begin position="24"/>
        <end position="471"/>
    </location>
</feature>
<dbReference type="GO" id="GO:0005975">
    <property type="term" value="P:carbohydrate metabolic process"/>
    <property type="evidence" value="ECO:0007669"/>
    <property type="project" value="InterPro"/>
</dbReference>
<protein>
    <recommendedName>
        <fullName evidence="4">Metal-independent alpha-mannosidase</fullName>
    </recommendedName>
</protein>
<keyword evidence="1" id="KW-0732">Signal</keyword>
<evidence type="ECO:0000256" key="1">
    <source>
        <dbReference type="SAM" id="SignalP"/>
    </source>
</evidence>
<dbReference type="InterPro" id="IPR008313">
    <property type="entry name" value="GH125"/>
</dbReference>
<dbReference type="EMBL" id="SJPO01000015">
    <property type="protein sequence ID" value="TWT66724.1"/>
    <property type="molecule type" value="Genomic_DNA"/>
</dbReference>
<sequence length="471" mass="53799" precursor="true">MNVPNHRLFVLLPLLASLPLAAAADEFESQRPPAEERCFTSPTIERTINEVKAKIADPELAWMFENCYPNTLDTTVDYELIDGKPDTFVITGDIDAMWLRDSTAQVWPYMPYITEDEKLRKLIEGLVRRQTKCVLRDPYANAFYKDLTKPSHWASDKPSPIPGVHERKWEIDSLCYAVRLANEYFQLTGDKSVFDDAWVKSAKLIVQTFREEQRKDGTKFRFTRETNRMIDAPLFNGQGRPVKPVGLIASAFRPSDDSTLYPFLIPSNLFAIQSLRQLDAIFRDELGDAAFADECTALADEVQAAVDQYAKVEHLDFGNIYAYEVDGFGNRAFWDDANVPSLMSLAYLGVHEPNDPIYLRTRKFLLSDNNPYFFRGKAAEGQASPHTGNFRIWPMGIILRAMTSTSDEEITRCLQMLKDTHAGTGFMHEAFNKDDPADYTRDWFAWANTLFGELIVKIDNERPEILKQPLK</sequence>
<dbReference type="OrthoDB" id="181472at2"/>
<name>A0A5C5XUX9_9BACT</name>
<dbReference type="PIRSF" id="PIRSF028846">
    <property type="entry name" value="UCP028846"/>
    <property type="match status" value="1"/>
</dbReference>
<dbReference type="AlphaFoldDB" id="A0A5C5XUX9"/>
<dbReference type="SUPFAM" id="SSF48208">
    <property type="entry name" value="Six-hairpin glycosidases"/>
    <property type="match status" value="1"/>
</dbReference>
<dbReference type="Gene3D" id="1.50.10.10">
    <property type="match status" value="1"/>
</dbReference>
<accession>A0A5C5XUX9</accession>
<proteinExistence type="predicted"/>
<dbReference type="RefSeq" id="WP_146591361.1">
    <property type="nucleotide sequence ID" value="NZ_SJPO01000015.1"/>
</dbReference>
<evidence type="ECO:0000313" key="2">
    <source>
        <dbReference type="EMBL" id="TWT66724.1"/>
    </source>
</evidence>
<dbReference type="PANTHER" id="PTHR31047:SF0">
    <property type="entry name" value="MEIOTICALLY UP-REGULATED GENE 157 PROTEIN"/>
    <property type="match status" value="1"/>
</dbReference>
<comment type="caution">
    <text evidence="2">The sequence shown here is derived from an EMBL/GenBank/DDBJ whole genome shotgun (WGS) entry which is preliminary data.</text>
</comment>
<dbReference type="PANTHER" id="PTHR31047">
    <property type="entry name" value="MEIOTICALLY UP-REGULATED GENE 157 PROTEIN"/>
    <property type="match status" value="1"/>
</dbReference>
<organism evidence="2 3">
    <name type="scientific">Posidoniimonas polymericola</name>
    <dbReference type="NCBI Taxonomy" id="2528002"/>
    <lineage>
        <taxon>Bacteria</taxon>
        <taxon>Pseudomonadati</taxon>
        <taxon>Planctomycetota</taxon>
        <taxon>Planctomycetia</taxon>
        <taxon>Pirellulales</taxon>
        <taxon>Lacipirellulaceae</taxon>
        <taxon>Posidoniimonas</taxon>
    </lineage>
</organism>
<reference evidence="2 3" key="1">
    <citation type="submission" date="2019-02" db="EMBL/GenBank/DDBJ databases">
        <title>Deep-cultivation of Planctomycetes and their phenomic and genomic characterization uncovers novel biology.</title>
        <authorList>
            <person name="Wiegand S."/>
            <person name="Jogler M."/>
            <person name="Boedeker C."/>
            <person name="Pinto D."/>
            <person name="Vollmers J."/>
            <person name="Rivas-Marin E."/>
            <person name="Kohn T."/>
            <person name="Peeters S.H."/>
            <person name="Heuer A."/>
            <person name="Rast P."/>
            <person name="Oberbeckmann S."/>
            <person name="Bunk B."/>
            <person name="Jeske O."/>
            <person name="Meyerdierks A."/>
            <person name="Storesund J.E."/>
            <person name="Kallscheuer N."/>
            <person name="Luecker S."/>
            <person name="Lage O.M."/>
            <person name="Pohl T."/>
            <person name="Merkel B.J."/>
            <person name="Hornburger P."/>
            <person name="Mueller R.-W."/>
            <person name="Bruemmer F."/>
            <person name="Labrenz M."/>
            <person name="Spormann A.M."/>
            <person name="Op Den Camp H."/>
            <person name="Overmann J."/>
            <person name="Amann R."/>
            <person name="Jetten M.S.M."/>
            <person name="Mascher T."/>
            <person name="Medema M.H."/>
            <person name="Devos D.P."/>
            <person name="Kaster A.-K."/>
            <person name="Ovreas L."/>
            <person name="Rohde M."/>
            <person name="Galperin M.Y."/>
            <person name="Jogler C."/>
        </authorList>
    </citation>
    <scope>NUCLEOTIDE SEQUENCE [LARGE SCALE GENOMIC DNA]</scope>
    <source>
        <strain evidence="2 3">Pla123a</strain>
    </source>
</reference>
<dbReference type="SMART" id="SM01149">
    <property type="entry name" value="DUF1237"/>
    <property type="match status" value="1"/>
</dbReference>
<gene>
    <name evidence="2" type="ORF">Pla123a_46120</name>
</gene>
<dbReference type="Proteomes" id="UP000318478">
    <property type="component" value="Unassembled WGS sequence"/>
</dbReference>
<dbReference type="Pfam" id="PF06824">
    <property type="entry name" value="Glyco_hydro_125"/>
    <property type="match status" value="1"/>
</dbReference>
<dbReference type="InterPro" id="IPR012341">
    <property type="entry name" value="6hp_glycosidase-like_sf"/>
</dbReference>
<keyword evidence="3" id="KW-1185">Reference proteome</keyword>
<evidence type="ECO:0000313" key="3">
    <source>
        <dbReference type="Proteomes" id="UP000318478"/>
    </source>
</evidence>
<evidence type="ECO:0008006" key="4">
    <source>
        <dbReference type="Google" id="ProtNLM"/>
    </source>
</evidence>
<dbReference type="InterPro" id="IPR008928">
    <property type="entry name" value="6-hairpin_glycosidase_sf"/>
</dbReference>